<evidence type="ECO:0000256" key="3">
    <source>
        <dbReference type="SAM" id="Phobius"/>
    </source>
</evidence>
<dbReference type="EMBL" id="OU896710">
    <property type="protein sequence ID" value="CAH1164162.1"/>
    <property type="molecule type" value="Genomic_DNA"/>
</dbReference>
<evidence type="ECO:0000313" key="6">
    <source>
        <dbReference type="Proteomes" id="UP001153737"/>
    </source>
</evidence>
<reference evidence="5" key="2">
    <citation type="submission" date="2022-10" db="EMBL/GenBank/DDBJ databases">
        <authorList>
            <consortium name="ENA_rothamsted_submissions"/>
            <consortium name="culmorum"/>
            <person name="King R."/>
        </authorList>
    </citation>
    <scope>NUCLEOTIDE SEQUENCE</scope>
</reference>
<dbReference type="Pfam" id="PF19018">
    <property type="entry name" value="Vanin_C"/>
    <property type="match status" value="1"/>
</dbReference>
<sequence>MKHLHTNPEIGRLKMQKFTFIWTYILASISITKSDYTAAVLEYQPIISTSPNATVEVNLEEYARYINDAKQNKTVNIIVFPEYGLTGFFSDPAPYGIVIPNRNEGPNFQNYWLEKLSNAAKANEIYVVVNLVEKAANNKNETIYYNTNVMFDRSGKIGAKYRKINLFNEPLLTPGNSDENQAVFSTDFGVTFGMVIGYDLLFYNPSRSILANSSVADVILSSAWYSALPFYHSLSYHLAYAQANRVNLLASNLNSLDKGVSGSGIYGAKGNIFSYSLPGTSTSKMLLSGGLNTPREDFVPFDLSLSKFNTSRVFEGNRYKFQTLNLTSDSVVQQKVCYGLFCCQVNLTMGTEVNSSEVYQLMAYTGSLRLMDKTLPFVRICALLACESTDPRTCGNSAASSSTKFENISVTTDVCLGQKDFFQPLYLTTDLLPIYNTRYESIIKKYCTRLTLSTSREQKNVLAFGFYGSGGAMLNFSCFVVSFMVIVTYFI</sequence>
<dbReference type="AlphaFoldDB" id="A0A9P0DL43"/>
<dbReference type="InterPro" id="IPR040154">
    <property type="entry name" value="Biotinidase/VNN"/>
</dbReference>
<keyword evidence="6" id="KW-1185">Reference proteome</keyword>
<dbReference type="Pfam" id="PF00795">
    <property type="entry name" value="CN_hydrolase"/>
    <property type="match status" value="1"/>
</dbReference>
<gene>
    <name evidence="5" type="ORF">PHAECO_LOCUS7768</name>
</gene>
<comment type="similarity">
    <text evidence="1">Belongs to the carbon-nitrogen hydrolase superfamily. BTD/VNN family.</text>
</comment>
<proteinExistence type="inferred from homology"/>
<dbReference type="InterPro" id="IPR036526">
    <property type="entry name" value="C-N_Hydrolase_sf"/>
</dbReference>
<evidence type="ECO:0000313" key="5">
    <source>
        <dbReference type="EMBL" id="CAH1164162.1"/>
    </source>
</evidence>
<keyword evidence="3" id="KW-0812">Transmembrane</keyword>
<dbReference type="Gene3D" id="3.60.110.10">
    <property type="entry name" value="Carbon-nitrogen hydrolase"/>
    <property type="match status" value="1"/>
</dbReference>
<accession>A0A9P0DL43</accession>
<dbReference type="SUPFAM" id="SSF56317">
    <property type="entry name" value="Carbon-nitrogen hydrolase"/>
    <property type="match status" value="1"/>
</dbReference>
<dbReference type="PANTHER" id="PTHR10609:SF14">
    <property type="entry name" value="BIOTINIDASE"/>
    <property type="match status" value="1"/>
</dbReference>
<feature type="domain" description="CN hydrolase" evidence="4">
    <location>
        <begin position="36"/>
        <end position="293"/>
    </location>
</feature>
<evidence type="ECO:0000259" key="4">
    <source>
        <dbReference type="PROSITE" id="PS50263"/>
    </source>
</evidence>
<dbReference type="Proteomes" id="UP001153737">
    <property type="component" value="Chromosome 4"/>
</dbReference>
<evidence type="ECO:0000256" key="2">
    <source>
        <dbReference type="ARBA" id="ARBA00022801"/>
    </source>
</evidence>
<name>A0A9P0DL43_PHACE</name>
<keyword evidence="2" id="KW-0378">Hydrolase</keyword>
<dbReference type="OrthoDB" id="10250282at2759"/>
<keyword evidence="3" id="KW-1133">Transmembrane helix</keyword>
<dbReference type="PANTHER" id="PTHR10609">
    <property type="entry name" value="BIOTINIDASE-RELATED"/>
    <property type="match status" value="1"/>
</dbReference>
<feature type="transmembrane region" description="Helical" evidence="3">
    <location>
        <begin position="464"/>
        <end position="490"/>
    </location>
</feature>
<keyword evidence="3" id="KW-0472">Membrane</keyword>
<reference evidence="5" key="1">
    <citation type="submission" date="2022-01" db="EMBL/GenBank/DDBJ databases">
        <authorList>
            <person name="King R."/>
        </authorList>
    </citation>
    <scope>NUCLEOTIDE SEQUENCE</scope>
</reference>
<dbReference type="GO" id="GO:0016787">
    <property type="term" value="F:hydrolase activity"/>
    <property type="evidence" value="ECO:0007669"/>
    <property type="project" value="UniProtKB-KW"/>
</dbReference>
<dbReference type="InterPro" id="IPR003010">
    <property type="entry name" value="C-N_Hydrolase"/>
</dbReference>
<organism evidence="5 6">
    <name type="scientific">Phaedon cochleariae</name>
    <name type="common">Mustard beetle</name>
    <dbReference type="NCBI Taxonomy" id="80249"/>
    <lineage>
        <taxon>Eukaryota</taxon>
        <taxon>Metazoa</taxon>
        <taxon>Ecdysozoa</taxon>
        <taxon>Arthropoda</taxon>
        <taxon>Hexapoda</taxon>
        <taxon>Insecta</taxon>
        <taxon>Pterygota</taxon>
        <taxon>Neoptera</taxon>
        <taxon>Endopterygota</taxon>
        <taxon>Coleoptera</taxon>
        <taxon>Polyphaga</taxon>
        <taxon>Cucujiformia</taxon>
        <taxon>Chrysomeloidea</taxon>
        <taxon>Chrysomelidae</taxon>
        <taxon>Chrysomelinae</taxon>
        <taxon>Chrysomelini</taxon>
        <taxon>Phaedon</taxon>
    </lineage>
</organism>
<dbReference type="PROSITE" id="PS50263">
    <property type="entry name" value="CN_HYDROLASE"/>
    <property type="match status" value="1"/>
</dbReference>
<evidence type="ECO:0000256" key="1">
    <source>
        <dbReference type="ARBA" id="ARBA00008225"/>
    </source>
</evidence>
<dbReference type="InterPro" id="IPR043957">
    <property type="entry name" value="Vanin_C"/>
</dbReference>
<protein>
    <recommendedName>
        <fullName evidence="4">CN hydrolase domain-containing protein</fullName>
    </recommendedName>
</protein>